<sequence length="144" mass="15950">MSKALALLTFRRVTMSAHPPWLLVEHGAAPLTACPTCVVFALAVKLPVGLRRTLLGVSRAHALSTNRDVFDGVVVPACNRLVHLVCLADLEAHEVRVQRPDALEPQSYVARLREIHQLFAELFGTGPPIHERRVDLSVFKRCET</sequence>
<proteinExistence type="predicted"/>
<evidence type="ECO:0000313" key="1">
    <source>
        <dbReference type="EMBL" id="MXU93320.1"/>
    </source>
</evidence>
<protein>
    <submittedName>
        <fullName evidence="1">Putative secreted protein</fullName>
    </submittedName>
</protein>
<dbReference type="EMBL" id="GIFC01011237">
    <property type="protein sequence ID" value="MXU93320.1"/>
    <property type="molecule type" value="Transcribed_RNA"/>
</dbReference>
<name>A0A6B0UU34_IXORI</name>
<dbReference type="AlphaFoldDB" id="A0A6B0UU34"/>
<organism evidence="1">
    <name type="scientific">Ixodes ricinus</name>
    <name type="common">Common tick</name>
    <name type="synonym">Acarus ricinus</name>
    <dbReference type="NCBI Taxonomy" id="34613"/>
    <lineage>
        <taxon>Eukaryota</taxon>
        <taxon>Metazoa</taxon>
        <taxon>Ecdysozoa</taxon>
        <taxon>Arthropoda</taxon>
        <taxon>Chelicerata</taxon>
        <taxon>Arachnida</taxon>
        <taxon>Acari</taxon>
        <taxon>Parasitiformes</taxon>
        <taxon>Ixodida</taxon>
        <taxon>Ixodoidea</taxon>
        <taxon>Ixodidae</taxon>
        <taxon>Ixodinae</taxon>
        <taxon>Ixodes</taxon>
    </lineage>
</organism>
<reference evidence="1" key="1">
    <citation type="submission" date="2019-12" db="EMBL/GenBank/DDBJ databases">
        <title>An insight into the sialome of adult female Ixodes ricinus ticks feeding for 6 days.</title>
        <authorList>
            <person name="Perner J."/>
            <person name="Ribeiro J.M.C."/>
        </authorList>
    </citation>
    <scope>NUCLEOTIDE SEQUENCE</scope>
    <source>
        <strain evidence="1">Semi-engorged</strain>
        <tissue evidence="1">Salivary glands</tissue>
    </source>
</reference>
<accession>A0A6B0UU34</accession>